<organism evidence="1 2">
    <name type="scientific">Populus trichocarpa</name>
    <name type="common">Western balsam poplar</name>
    <name type="synonym">Populus balsamifera subsp. trichocarpa</name>
    <dbReference type="NCBI Taxonomy" id="3694"/>
    <lineage>
        <taxon>Eukaryota</taxon>
        <taxon>Viridiplantae</taxon>
        <taxon>Streptophyta</taxon>
        <taxon>Embryophyta</taxon>
        <taxon>Tracheophyta</taxon>
        <taxon>Spermatophyta</taxon>
        <taxon>Magnoliopsida</taxon>
        <taxon>eudicotyledons</taxon>
        <taxon>Gunneridae</taxon>
        <taxon>Pentapetalae</taxon>
        <taxon>rosids</taxon>
        <taxon>fabids</taxon>
        <taxon>Malpighiales</taxon>
        <taxon>Salicaceae</taxon>
        <taxon>Saliceae</taxon>
        <taxon>Populus</taxon>
    </lineage>
</organism>
<gene>
    <name evidence="1" type="ORF">POPTR_001G139000</name>
</gene>
<name>A0A2K2BX80_POPTR</name>
<keyword evidence="2" id="KW-1185">Reference proteome</keyword>
<proteinExistence type="predicted"/>
<dbReference type="Proteomes" id="UP000006729">
    <property type="component" value="Chromosome 1"/>
</dbReference>
<reference evidence="1 2" key="1">
    <citation type="journal article" date="2006" name="Science">
        <title>The genome of black cottonwood, Populus trichocarpa (Torr. &amp; Gray).</title>
        <authorList>
            <person name="Tuskan G.A."/>
            <person name="Difazio S."/>
            <person name="Jansson S."/>
            <person name="Bohlmann J."/>
            <person name="Grigoriev I."/>
            <person name="Hellsten U."/>
            <person name="Putnam N."/>
            <person name="Ralph S."/>
            <person name="Rombauts S."/>
            <person name="Salamov A."/>
            <person name="Schein J."/>
            <person name="Sterck L."/>
            <person name="Aerts A."/>
            <person name="Bhalerao R.R."/>
            <person name="Bhalerao R.P."/>
            <person name="Blaudez D."/>
            <person name="Boerjan W."/>
            <person name="Brun A."/>
            <person name="Brunner A."/>
            <person name="Busov V."/>
            <person name="Campbell M."/>
            <person name="Carlson J."/>
            <person name="Chalot M."/>
            <person name="Chapman J."/>
            <person name="Chen G.L."/>
            <person name="Cooper D."/>
            <person name="Coutinho P.M."/>
            <person name="Couturier J."/>
            <person name="Covert S."/>
            <person name="Cronk Q."/>
            <person name="Cunningham R."/>
            <person name="Davis J."/>
            <person name="Degroeve S."/>
            <person name="Dejardin A."/>
            <person name="Depamphilis C."/>
            <person name="Detter J."/>
            <person name="Dirks B."/>
            <person name="Dubchak I."/>
            <person name="Duplessis S."/>
            <person name="Ehlting J."/>
            <person name="Ellis B."/>
            <person name="Gendler K."/>
            <person name="Goodstein D."/>
            <person name="Gribskov M."/>
            <person name="Grimwood J."/>
            <person name="Groover A."/>
            <person name="Gunter L."/>
            <person name="Hamberger B."/>
            <person name="Heinze B."/>
            <person name="Helariutta Y."/>
            <person name="Henrissat B."/>
            <person name="Holligan D."/>
            <person name="Holt R."/>
            <person name="Huang W."/>
            <person name="Islam-Faridi N."/>
            <person name="Jones S."/>
            <person name="Jones-Rhoades M."/>
            <person name="Jorgensen R."/>
            <person name="Joshi C."/>
            <person name="Kangasjarvi J."/>
            <person name="Karlsson J."/>
            <person name="Kelleher C."/>
            <person name="Kirkpatrick R."/>
            <person name="Kirst M."/>
            <person name="Kohler A."/>
            <person name="Kalluri U."/>
            <person name="Larimer F."/>
            <person name="Leebens-Mack J."/>
            <person name="Leple J.C."/>
            <person name="Locascio P."/>
            <person name="Lou Y."/>
            <person name="Lucas S."/>
            <person name="Martin F."/>
            <person name="Montanini B."/>
            <person name="Napoli C."/>
            <person name="Nelson D.R."/>
            <person name="Nelson C."/>
            <person name="Nieminen K."/>
            <person name="Nilsson O."/>
            <person name="Pereda V."/>
            <person name="Peter G."/>
            <person name="Philippe R."/>
            <person name="Pilate G."/>
            <person name="Poliakov A."/>
            <person name="Razumovskaya J."/>
            <person name="Richardson P."/>
            <person name="Rinaldi C."/>
            <person name="Ritland K."/>
            <person name="Rouze P."/>
            <person name="Ryaboy D."/>
            <person name="Schmutz J."/>
            <person name="Schrader J."/>
            <person name="Segerman B."/>
            <person name="Shin H."/>
            <person name="Siddiqui A."/>
            <person name="Sterky F."/>
            <person name="Terry A."/>
            <person name="Tsai C.J."/>
            <person name="Uberbacher E."/>
            <person name="Unneberg P."/>
            <person name="Vahala J."/>
            <person name="Wall K."/>
            <person name="Wessler S."/>
            <person name="Yang G."/>
            <person name="Yin T."/>
            <person name="Douglas C."/>
            <person name="Marra M."/>
            <person name="Sandberg G."/>
            <person name="Van de Peer Y."/>
            <person name="Rokhsar D."/>
        </authorList>
    </citation>
    <scope>NUCLEOTIDE SEQUENCE [LARGE SCALE GENOMIC DNA]</scope>
    <source>
        <strain evidence="2">cv. Nisqually</strain>
    </source>
</reference>
<dbReference type="AlphaFoldDB" id="A0A2K2BX80"/>
<dbReference type="InParanoid" id="A0A2K2BX80"/>
<evidence type="ECO:0000313" key="2">
    <source>
        <dbReference type="Proteomes" id="UP000006729"/>
    </source>
</evidence>
<evidence type="ECO:0000313" key="1">
    <source>
        <dbReference type="EMBL" id="PNT54392.1"/>
    </source>
</evidence>
<sequence>MITFCKFANPMPIISLIYVTSKSVANNLNRQINHIHQGTLTQIHSSKFLHKLQTIYKEHPFFHPLTSSMIKHRIHYCNENLTHKRFSVDENGSLVHNK</sequence>
<accession>A0A2K2BX80</accession>
<dbReference type="EMBL" id="CM009290">
    <property type="protein sequence ID" value="PNT54392.1"/>
    <property type="molecule type" value="Genomic_DNA"/>
</dbReference>
<protein>
    <submittedName>
        <fullName evidence="1">Uncharacterized protein</fullName>
    </submittedName>
</protein>